<dbReference type="AlphaFoldDB" id="A0A7S1U809"/>
<dbReference type="GO" id="GO:0040029">
    <property type="term" value="P:epigenetic regulation of gene expression"/>
    <property type="evidence" value="ECO:0007669"/>
    <property type="project" value="TreeGrafter"/>
</dbReference>
<dbReference type="SUPFAM" id="SSF52768">
    <property type="entry name" value="Arginase/deacetylase"/>
    <property type="match status" value="1"/>
</dbReference>
<keyword evidence="1" id="KW-0378">Hydrolase</keyword>
<dbReference type="Pfam" id="PF00850">
    <property type="entry name" value="Hist_deacetyl"/>
    <property type="match status" value="1"/>
</dbReference>
<dbReference type="PANTHER" id="PTHR10625">
    <property type="entry name" value="HISTONE DEACETYLASE HDAC1-RELATED"/>
    <property type="match status" value="1"/>
</dbReference>
<accession>A0A7S1U809</accession>
<feature type="domain" description="Histone deacetylase" evidence="2">
    <location>
        <begin position="75"/>
        <end position="342"/>
    </location>
</feature>
<dbReference type="InterPro" id="IPR023801">
    <property type="entry name" value="His_deacetylse_dom"/>
</dbReference>
<dbReference type="PRINTS" id="PR01270">
    <property type="entry name" value="HDASUPER"/>
</dbReference>
<dbReference type="PANTHER" id="PTHR10625:SF19">
    <property type="entry name" value="HISTONE DEACETYLASE 12"/>
    <property type="match status" value="1"/>
</dbReference>
<reference evidence="3" key="1">
    <citation type="submission" date="2021-01" db="EMBL/GenBank/DDBJ databases">
        <authorList>
            <person name="Corre E."/>
            <person name="Pelletier E."/>
            <person name="Niang G."/>
            <person name="Scheremetjew M."/>
            <person name="Finn R."/>
            <person name="Kale V."/>
            <person name="Holt S."/>
            <person name="Cochrane G."/>
            <person name="Meng A."/>
            <person name="Brown T."/>
            <person name="Cohen L."/>
        </authorList>
    </citation>
    <scope>NUCLEOTIDE SEQUENCE</scope>
    <source>
        <strain evidence="3">CCMP2877</strain>
    </source>
</reference>
<name>A0A7S1U809_9STRA</name>
<evidence type="ECO:0000313" key="3">
    <source>
        <dbReference type="EMBL" id="CAD9258129.1"/>
    </source>
</evidence>
<evidence type="ECO:0000256" key="1">
    <source>
        <dbReference type="ARBA" id="ARBA00022801"/>
    </source>
</evidence>
<dbReference type="CDD" id="cd09993">
    <property type="entry name" value="HDAC_classIV"/>
    <property type="match status" value="1"/>
</dbReference>
<evidence type="ECO:0000259" key="2">
    <source>
        <dbReference type="Pfam" id="PF00850"/>
    </source>
</evidence>
<dbReference type="InterPro" id="IPR037138">
    <property type="entry name" value="His_deacetylse_dom_sf"/>
</dbReference>
<dbReference type="GO" id="GO:0004407">
    <property type="term" value="F:histone deacetylase activity"/>
    <property type="evidence" value="ECO:0007669"/>
    <property type="project" value="InterPro"/>
</dbReference>
<dbReference type="InterPro" id="IPR000286">
    <property type="entry name" value="HDACs"/>
</dbReference>
<dbReference type="InterPro" id="IPR023696">
    <property type="entry name" value="Ureohydrolase_dom_sf"/>
</dbReference>
<dbReference type="Gene3D" id="3.40.800.20">
    <property type="entry name" value="Histone deacetylase domain"/>
    <property type="match status" value="1"/>
</dbReference>
<sequence length="386" mass="42113">MALPRRLCMLTVPVLPALQYPLARPLVRRRCSTAVGLSSRPAGPEPSGPAWDPAHPALYFYNDVYEFPLPEGHRFPMEKYRLVRRKLQHTLVPGGLAAFDVSPLASREDLVTTHCPAYVDRFLTGELTPGENRCIGFPWSEAGVDRAVSSTGGTVAAARAVLEDGGPRFAGQVAGGTHHAFYDYGEGFCVFSDIAVAANCALREHAAWLRRVLVVDLDVHQGNGNAVLFADDPAVFTYSAQCEQNLFSKREASDVDVWVPSGAGDDAYLGMLRETLPAVFERVRPQLVFFQAGVDGLDADRLGRLGLSREGLRQRNDLVYDLVLGGKDTRLVVTLGGGYPKDLSTSSRPFHDIVDAHADVYVQASQRLARSSMAAARREDSSTRMP</sequence>
<gene>
    <name evidence="3" type="ORF">PPAR1163_LOCUS16501</name>
</gene>
<organism evidence="3">
    <name type="scientific">Phaeomonas parva</name>
    <dbReference type="NCBI Taxonomy" id="124430"/>
    <lineage>
        <taxon>Eukaryota</taxon>
        <taxon>Sar</taxon>
        <taxon>Stramenopiles</taxon>
        <taxon>Ochrophyta</taxon>
        <taxon>Pinguiophyceae</taxon>
        <taxon>Pinguiochrysidales</taxon>
        <taxon>Pinguiochrysidaceae</taxon>
        <taxon>Phaeomonas</taxon>
    </lineage>
</organism>
<proteinExistence type="predicted"/>
<dbReference type="InterPro" id="IPR044150">
    <property type="entry name" value="HDAC_classIV"/>
</dbReference>
<protein>
    <recommendedName>
        <fullName evidence="2">Histone deacetylase domain-containing protein</fullName>
    </recommendedName>
</protein>
<dbReference type="GO" id="GO:0016787">
    <property type="term" value="F:hydrolase activity"/>
    <property type="evidence" value="ECO:0007669"/>
    <property type="project" value="UniProtKB-KW"/>
</dbReference>
<dbReference type="EMBL" id="HBGJ01025869">
    <property type="protein sequence ID" value="CAD9258129.1"/>
    <property type="molecule type" value="Transcribed_RNA"/>
</dbReference>